<keyword evidence="3 7" id="KW-0853">WD repeat</keyword>
<dbReference type="GO" id="GO:0030687">
    <property type="term" value="C:preribosome, large subunit precursor"/>
    <property type="evidence" value="ECO:0007669"/>
    <property type="project" value="UniProtKB-UniRule"/>
</dbReference>
<evidence type="ECO:0000256" key="5">
    <source>
        <dbReference type="ARBA" id="ARBA00023242"/>
    </source>
</evidence>
<keyword evidence="4" id="KW-0677">Repeat</keyword>
<evidence type="ECO:0000256" key="2">
    <source>
        <dbReference type="ARBA" id="ARBA00022552"/>
    </source>
</evidence>
<dbReference type="PROSITE" id="PS50082">
    <property type="entry name" value="WD_REPEATS_2"/>
    <property type="match status" value="3"/>
</dbReference>
<dbReference type="InterPro" id="IPR028599">
    <property type="entry name" value="WDR12/Ytm1"/>
</dbReference>
<dbReference type="Pfam" id="PF08154">
    <property type="entry name" value="NLE"/>
    <property type="match status" value="1"/>
</dbReference>
<dbReference type="PANTHER" id="PTHR19855">
    <property type="entry name" value="WD40 REPEAT PROTEIN 12, 37"/>
    <property type="match status" value="1"/>
</dbReference>
<dbReference type="VEuPathDB" id="FungiDB:Z517_09632"/>
<dbReference type="SMART" id="SM00320">
    <property type="entry name" value="WD40"/>
    <property type="match status" value="6"/>
</dbReference>
<evidence type="ECO:0000313" key="9">
    <source>
        <dbReference type="EMBL" id="KIW77186.1"/>
    </source>
</evidence>
<dbReference type="InterPro" id="IPR036322">
    <property type="entry name" value="WD40_repeat_dom_sf"/>
</dbReference>
<dbReference type="GO" id="GO:0043021">
    <property type="term" value="F:ribonucleoprotein complex binding"/>
    <property type="evidence" value="ECO:0007669"/>
    <property type="project" value="UniProtKB-UniRule"/>
</dbReference>
<dbReference type="PANTHER" id="PTHR19855:SF11">
    <property type="entry name" value="RIBOSOME BIOGENESIS PROTEIN WDR12"/>
    <property type="match status" value="1"/>
</dbReference>
<dbReference type="PROSITE" id="PS50294">
    <property type="entry name" value="WD_REPEATS_REGION"/>
    <property type="match status" value="2"/>
</dbReference>
<dbReference type="Proteomes" id="UP000053029">
    <property type="component" value="Unassembled WGS sequence"/>
</dbReference>
<sequence length="466" mass="49784">MAASPGAGTAGASGSQSQVRVRLTTRDTDLAVQDLAPILVPTSFRRLTLSTLVNNLLETEKTIPLEFIINGTYLRTTLDEYLTSNGISAETTVSIEYVRARIPPQYVASFEHDDWVSDVDVVSTTSPRILTASYDGLLRVWNSSSQILATSPGVSHGGHGSFVKTAKFISPTQAVSGSFDRTLRLWKYTEDESGSAASLSPQIELYGHKSSVDSVCAHAASSRILSASSDHSVGIWSTRKSDAPAAPEALVPKTRTKDGKRRKLNSEVSVSQRGPLALMQQHTGPVSGAMFDLHDPTVGYSTSWDQTVRTWDLVTASLVDTRTTSSALLCIDHMPSLHLIAAGSVSRVVKLVDPRTSATAVTAMTLKGHKNSVVSLARDPTNDYTIVSGSHDGTCRVWDVRSTKQEKEGAVGQSLYILPRASLNGAANPAGGDGVKVFGVCWHHEVGILSAGEDKAVQINRSDGQP</sequence>
<feature type="repeat" description="WD" evidence="7">
    <location>
        <begin position="366"/>
        <end position="408"/>
    </location>
</feature>
<keyword evidence="1 6" id="KW-0690">Ribosome biogenesis</keyword>
<gene>
    <name evidence="6" type="primary">YTM1</name>
    <name evidence="9" type="ORF">Z517_09632</name>
</gene>
<keyword evidence="2 6" id="KW-0698">rRNA processing</keyword>
<dbReference type="OrthoDB" id="10251381at2759"/>
<dbReference type="HOGENOM" id="CLU_000288_57_0_1"/>
<proteinExistence type="inferred from homology"/>
<feature type="repeat" description="WD" evidence="7">
    <location>
        <begin position="109"/>
        <end position="151"/>
    </location>
</feature>
<dbReference type="RefSeq" id="XP_013280994.1">
    <property type="nucleotide sequence ID" value="XM_013425540.1"/>
</dbReference>
<dbReference type="GO" id="GO:0070545">
    <property type="term" value="C:PeBoW complex"/>
    <property type="evidence" value="ECO:0007669"/>
    <property type="project" value="TreeGrafter"/>
</dbReference>
<accession>A0A0D2DHM5</accession>
<dbReference type="GO" id="GO:0000466">
    <property type="term" value="P:maturation of 5.8S rRNA from tricistronic rRNA transcript (SSU-rRNA, 5.8S rRNA, LSU-rRNA)"/>
    <property type="evidence" value="ECO:0007669"/>
    <property type="project" value="UniProtKB-UniRule"/>
</dbReference>
<dbReference type="HAMAP" id="MF_03029">
    <property type="entry name" value="WDR12"/>
    <property type="match status" value="1"/>
</dbReference>
<dbReference type="GO" id="GO:0000463">
    <property type="term" value="P:maturation of LSU-rRNA from tricistronic rRNA transcript (SSU-rRNA, 5.8S rRNA, LSU-rRNA)"/>
    <property type="evidence" value="ECO:0007669"/>
    <property type="project" value="UniProtKB-UniRule"/>
</dbReference>
<dbReference type="AlphaFoldDB" id="A0A0D2DHM5"/>
<feature type="domain" description="NLE" evidence="8">
    <location>
        <begin position="19"/>
        <end position="82"/>
    </location>
</feature>
<dbReference type="GO" id="GO:0005654">
    <property type="term" value="C:nucleoplasm"/>
    <property type="evidence" value="ECO:0007669"/>
    <property type="project" value="UniProtKB-SubCell"/>
</dbReference>
<name>A0A0D2DHM5_9EURO</name>
<dbReference type="Gene3D" id="2.130.10.10">
    <property type="entry name" value="YVTN repeat-like/Quinoprotein amine dehydrogenase"/>
    <property type="match status" value="1"/>
</dbReference>
<dbReference type="EMBL" id="KN846974">
    <property type="protein sequence ID" value="KIW77186.1"/>
    <property type="molecule type" value="Genomic_DNA"/>
</dbReference>
<evidence type="ECO:0000256" key="3">
    <source>
        <dbReference type="ARBA" id="ARBA00022574"/>
    </source>
</evidence>
<dbReference type="SUPFAM" id="SSF50978">
    <property type="entry name" value="WD40 repeat-like"/>
    <property type="match status" value="1"/>
</dbReference>
<dbReference type="InterPro" id="IPR001680">
    <property type="entry name" value="WD40_rpt"/>
</dbReference>
<dbReference type="InterPro" id="IPR015943">
    <property type="entry name" value="WD40/YVTN_repeat-like_dom_sf"/>
</dbReference>
<dbReference type="STRING" id="1442368.A0A0D2DHM5"/>
<evidence type="ECO:0000256" key="7">
    <source>
        <dbReference type="PROSITE-ProRule" id="PRU00221"/>
    </source>
</evidence>
<dbReference type="PROSITE" id="PS00678">
    <property type="entry name" value="WD_REPEATS_1"/>
    <property type="match status" value="1"/>
</dbReference>
<dbReference type="Pfam" id="PF00400">
    <property type="entry name" value="WD40"/>
    <property type="match status" value="5"/>
</dbReference>
<reference evidence="9 10" key="1">
    <citation type="submission" date="2015-01" db="EMBL/GenBank/DDBJ databases">
        <title>The Genome Sequence of Fonsecaea pedrosoi CBS 271.37.</title>
        <authorList>
            <consortium name="The Broad Institute Genomics Platform"/>
            <person name="Cuomo C."/>
            <person name="de Hoog S."/>
            <person name="Gorbushina A."/>
            <person name="Stielow B."/>
            <person name="Teixiera M."/>
            <person name="Abouelleil A."/>
            <person name="Chapman S.B."/>
            <person name="Priest M."/>
            <person name="Young S.K."/>
            <person name="Wortman J."/>
            <person name="Nusbaum C."/>
            <person name="Birren B."/>
        </authorList>
    </citation>
    <scope>NUCLEOTIDE SEQUENCE [LARGE SCALE GENOMIC DNA]</scope>
    <source>
        <strain evidence="9 10">CBS 271.37</strain>
    </source>
</reference>
<comment type="function">
    <text evidence="6">Component of the NOP7 complex, which is required for maturation of the 25S and 5.8S ribosomal RNAs and formation of the 60S ribosome.</text>
</comment>
<evidence type="ECO:0000256" key="4">
    <source>
        <dbReference type="ARBA" id="ARBA00022737"/>
    </source>
</evidence>
<evidence type="ECO:0000313" key="10">
    <source>
        <dbReference type="Proteomes" id="UP000053029"/>
    </source>
</evidence>
<dbReference type="InterPro" id="IPR020472">
    <property type="entry name" value="WD40_PAC1"/>
</dbReference>
<feature type="repeat" description="WD" evidence="7">
    <location>
        <begin position="205"/>
        <end position="246"/>
    </location>
</feature>
<keyword evidence="10" id="KW-1185">Reference proteome</keyword>
<dbReference type="InterPro" id="IPR012972">
    <property type="entry name" value="NLE"/>
</dbReference>
<dbReference type="PRINTS" id="PR00320">
    <property type="entry name" value="GPROTEINBRPT"/>
</dbReference>
<evidence type="ECO:0000259" key="8">
    <source>
        <dbReference type="Pfam" id="PF08154"/>
    </source>
</evidence>
<organism evidence="9 10">
    <name type="scientific">Fonsecaea pedrosoi CBS 271.37</name>
    <dbReference type="NCBI Taxonomy" id="1442368"/>
    <lineage>
        <taxon>Eukaryota</taxon>
        <taxon>Fungi</taxon>
        <taxon>Dikarya</taxon>
        <taxon>Ascomycota</taxon>
        <taxon>Pezizomycotina</taxon>
        <taxon>Eurotiomycetes</taxon>
        <taxon>Chaetothyriomycetidae</taxon>
        <taxon>Chaetothyriales</taxon>
        <taxon>Herpotrichiellaceae</taxon>
        <taxon>Fonsecaea</taxon>
    </lineage>
</organism>
<protein>
    <recommendedName>
        <fullName evidence="6">Ribosome biogenesis protein YTM1</fullName>
    </recommendedName>
</protein>
<comment type="subunit">
    <text evidence="6">Component of the NOP7 complex, composed of ERB1, NOP7 and YTM1. Within the NOP7 complex ERB1 appears to interact directly with NOP7 and YTM1. The NOP7 complex also associates with the 66S pre-ribosome.</text>
</comment>
<comment type="subcellular location">
    <subcellularLocation>
        <location evidence="6">Nucleus</location>
        <location evidence="6">Nucleolus</location>
    </subcellularLocation>
    <subcellularLocation>
        <location evidence="6">Nucleus</location>
        <location evidence="6">Nucleoplasm</location>
    </subcellularLocation>
</comment>
<keyword evidence="5 6" id="KW-0539">Nucleus</keyword>
<comment type="similarity">
    <text evidence="6">Belongs to the WD repeat WDR12/YTM1 family.</text>
</comment>
<dbReference type="GeneID" id="25309122"/>
<dbReference type="InterPro" id="IPR019775">
    <property type="entry name" value="WD40_repeat_CS"/>
</dbReference>
<evidence type="ECO:0000256" key="1">
    <source>
        <dbReference type="ARBA" id="ARBA00022517"/>
    </source>
</evidence>
<evidence type="ECO:0000256" key="6">
    <source>
        <dbReference type="HAMAP-Rule" id="MF_03029"/>
    </source>
</evidence>